<gene>
    <name evidence="2" type="ORF">SAMN05660429_01072</name>
</gene>
<keyword evidence="1" id="KW-0732">Signal</keyword>
<name>A0A1I0BVS8_THASX</name>
<dbReference type="Proteomes" id="UP000199308">
    <property type="component" value="Unassembled WGS sequence"/>
</dbReference>
<sequence length="261" mass="28966">MKVNTVVTSLLFLPVIAIAQEKEVQDMSDPLAVYTQAGAGYTDKGLNFKVGRAYDTGSDTTAAMHLIEVKGLLGDTLGWSDSFIVDNSIDSLRYRHFSVNLENGRGSQIDVNYFFDPNAISQEHGDASWSFIQALPKMGPVNIYPLAGVGVAFGKDNLKEDGSFDDGFGYQGGYGLIGLYGKVAITDKFWLNYNPFYVHTLFGDDVYKDNAYGIAESGTLLHEFVVSYQFTPTFNVRYFANWNSNLDIGDGDHRIEFNYQL</sequence>
<protein>
    <recommendedName>
        <fullName evidence="4">Nucleoside-specific outer membrane channel protein Tsx</fullName>
    </recommendedName>
</protein>
<proteinExistence type="predicted"/>
<feature type="signal peptide" evidence="1">
    <location>
        <begin position="1"/>
        <end position="19"/>
    </location>
</feature>
<dbReference type="AlphaFoldDB" id="A0A1I0BVS8"/>
<reference evidence="2 3" key="1">
    <citation type="submission" date="2016-10" db="EMBL/GenBank/DDBJ databases">
        <authorList>
            <person name="de Groot N.N."/>
        </authorList>
    </citation>
    <scope>NUCLEOTIDE SEQUENCE [LARGE SCALE GENOMIC DNA]</scope>
    <source>
        <strain evidence="2 3">DSM 19706</strain>
    </source>
</reference>
<dbReference type="STRING" id="349064.SAMN05660429_01072"/>
<organism evidence="2 3">
    <name type="scientific">Thalassotalea agarivorans</name>
    <name type="common">Thalassomonas agarivorans</name>
    <dbReference type="NCBI Taxonomy" id="349064"/>
    <lineage>
        <taxon>Bacteria</taxon>
        <taxon>Pseudomonadati</taxon>
        <taxon>Pseudomonadota</taxon>
        <taxon>Gammaproteobacteria</taxon>
        <taxon>Alteromonadales</taxon>
        <taxon>Colwelliaceae</taxon>
        <taxon>Thalassotalea</taxon>
    </lineage>
</organism>
<feature type="chain" id="PRO_5011440622" description="Nucleoside-specific outer membrane channel protein Tsx" evidence="1">
    <location>
        <begin position="20"/>
        <end position="261"/>
    </location>
</feature>
<accession>A0A1I0BVS8</accession>
<dbReference type="OrthoDB" id="5291732at2"/>
<evidence type="ECO:0000313" key="2">
    <source>
        <dbReference type="EMBL" id="SET11206.1"/>
    </source>
</evidence>
<keyword evidence="3" id="KW-1185">Reference proteome</keyword>
<evidence type="ECO:0000313" key="3">
    <source>
        <dbReference type="Proteomes" id="UP000199308"/>
    </source>
</evidence>
<evidence type="ECO:0008006" key="4">
    <source>
        <dbReference type="Google" id="ProtNLM"/>
    </source>
</evidence>
<dbReference type="EMBL" id="FOHK01000004">
    <property type="protein sequence ID" value="SET11206.1"/>
    <property type="molecule type" value="Genomic_DNA"/>
</dbReference>
<dbReference type="RefSeq" id="WP_093328289.1">
    <property type="nucleotide sequence ID" value="NZ_AP027363.1"/>
</dbReference>
<evidence type="ECO:0000256" key="1">
    <source>
        <dbReference type="SAM" id="SignalP"/>
    </source>
</evidence>